<dbReference type="AlphaFoldDB" id="A0A1T4QNF3"/>
<dbReference type="EMBL" id="FUWS01000005">
    <property type="protein sequence ID" value="SKA05147.1"/>
    <property type="molecule type" value="Genomic_DNA"/>
</dbReference>
<evidence type="ECO:0000256" key="1">
    <source>
        <dbReference type="SAM" id="MobiDB-lite"/>
    </source>
</evidence>
<keyword evidence="2" id="KW-0472">Membrane</keyword>
<keyword evidence="2" id="KW-0812">Transmembrane</keyword>
<proteinExistence type="predicted"/>
<feature type="transmembrane region" description="Helical" evidence="2">
    <location>
        <begin position="55"/>
        <end position="77"/>
    </location>
</feature>
<name>A0A1T4QNF3_9ACTN</name>
<dbReference type="RefSeq" id="WP_078761643.1">
    <property type="nucleotide sequence ID" value="NZ_FUWS01000005.1"/>
</dbReference>
<dbReference type="STRING" id="1122192.SAMN02745673_02324"/>
<feature type="region of interest" description="Disordered" evidence="1">
    <location>
        <begin position="137"/>
        <end position="248"/>
    </location>
</feature>
<protein>
    <submittedName>
        <fullName evidence="3">Uncharacterized protein</fullName>
    </submittedName>
</protein>
<feature type="transmembrane region" description="Helical" evidence="2">
    <location>
        <begin position="98"/>
        <end position="120"/>
    </location>
</feature>
<feature type="transmembrane region" description="Helical" evidence="2">
    <location>
        <begin position="33"/>
        <end position="49"/>
    </location>
</feature>
<gene>
    <name evidence="3" type="ORF">SAMN02745673_02324</name>
</gene>
<keyword evidence="4" id="KW-1185">Reference proteome</keyword>
<evidence type="ECO:0000313" key="3">
    <source>
        <dbReference type="EMBL" id="SKA05147.1"/>
    </source>
</evidence>
<accession>A0A1T4QNF3</accession>
<evidence type="ECO:0000256" key="2">
    <source>
        <dbReference type="SAM" id="Phobius"/>
    </source>
</evidence>
<dbReference type="Proteomes" id="UP000190637">
    <property type="component" value="Unassembled WGS sequence"/>
</dbReference>
<evidence type="ECO:0000313" key="4">
    <source>
        <dbReference type="Proteomes" id="UP000190637"/>
    </source>
</evidence>
<sequence>MTQTAADDVSLLRPVTRGAAGWVARRSLAPARLAWIGLLLCGLSAVWFSEPGPRGALFGSLLLAAAWFADAVGAELGRARRDAFTAWFRAVLRVLREYVVYAGVAAGAVAAGIPGAWTWAAGALIAHALRESVVMSSTASPDGPVLPSRNSEHAVRPATPLDALDPGRPGGRSPSDQSLANEILGAPRPAPPGRNDRETGPGRARSARPRERIRTARARRAIATLPQAPVSADNAGEGRPRPRRAAPASSGLLRRIVAFPQTHRFVVIAVTVTVWDGRVTFIALIAGCVLAVVGDLAGTSGHDRTR</sequence>
<reference evidence="3 4" key="1">
    <citation type="submission" date="2017-02" db="EMBL/GenBank/DDBJ databases">
        <authorList>
            <person name="Peterson S.W."/>
        </authorList>
    </citation>
    <scope>NUCLEOTIDE SEQUENCE [LARGE SCALE GENOMIC DNA]</scope>
    <source>
        <strain evidence="3 4">DSM 45154</strain>
    </source>
</reference>
<organism evidence="3 4">
    <name type="scientific">Marinactinospora thermotolerans DSM 45154</name>
    <dbReference type="NCBI Taxonomy" id="1122192"/>
    <lineage>
        <taxon>Bacteria</taxon>
        <taxon>Bacillati</taxon>
        <taxon>Actinomycetota</taxon>
        <taxon>Actinomycetes</taxon>
        <taxon>Streptosporangiales</taxon>
        <taxon>Nocardiopsidaceae</taxon>
        <taxon>Marinactinospora</taxon>
    </lineage>
</organism>
<keyword evidence="2" id="KW-1133">Transmembrane helix</keyword>